<gene>
    <name evidence="1" type="ORF">WJ33_37165</name>
</gene>
<protein>
    <submittedName>
        <fullName evidence="1">Uncharacterized protein</fullName>
    </submittedName>
</protein>
<dbReference type="EMBL" id="LOXM01000255">
    <property type="protein sequence ID" value="KVG56456.1"/>
    <property type="molecule type" value="Genomic_DNA"/>
</dbReference>
<dbReference type="Proteomes" id="UP000064029">
    <property type="component" value="Unassembled WGS sequence"/>
</dbReference>
<name>A0A119TAA6_9BURK</name>
<proteinExistence type="predicted"/>
<evidence type="ECO:0000313" key="2">
    <source>
        <dbReference type="Proteomes" id="UP000064029"/>
    </source>
</evidence>
<dbReference type="AlphaFoldDB" id="A0A119TAA6"/>
<dbReference type="OrthoDB" id="1633927at2"/>
<sequence length="108" mass="11651">MKNIVTIGGRALPVPPASLKSIKRWLHAQQEHRDGTIEYLDELSEFIGATLTREHGGTPDLDRDWIDSVLDETTIPVVLRAIYAAGRIESGEAAPAQSPSTGTSSTPT</sequence>
<evidence type="ECO:0000313" key="1">
    <source>
        <dbReference type="EMBL" id="KVG56456.1"/>
    </source>
</evidence>
<organism evidence="1 2">
    <name type="scientific">Burkholderia ubonensis</name>
    <dbReference type="NCBI Taxonomy" id="101571"/>
    <lineage>
        <taxon>Bacteria</taxon>
        <taxon>Pseudomonadati</taxon>
        <taxon>Pseudomonadota</taxon>
        <taxon>Betaproteobacteria</taxon>
        <taxon>Burkholderiales</taxon>
        <taxon>Burkholderiaceae</taxon>
        <taxon>Burkholderia</taxon>
        <taxon>Burkholderia cepacia complex</taxon>
    </lineage>
</organism>
<comment type="caution">
    <text evidence="1">The sequence shown here is derived from an EMBL/GenBank/DDBJ whole genome shotgun (WGS) entry which is preliminary data.</text>
</comment>
<accession>A0A119TAA6</accession>
<reference evidence="1 2" key="1">
    <citation type="submission" date="2015-11" db="EMBL/GenBank/DDBJ databases">
        <title>Expanding the genomic diversity of Burkholderia species for the development of highly accurate diagnostics.</title>
        <authorList>
            <person name="Sahl J."/>
            <person name="Keim P."/>
            <person name="Wagner D."/>
        </authorList>
    </citation>
    <scope>NUCLEOTIDE SEQUENCE [LARGE SCALE GENOMIC DNA]</scope>
    <source>
        <strain evidence="1 2">MSMB2036</strain>
    </source>
</reference>
<dbReference type="RefSeq" id="WP_059758166.1">
    <property type="nucleotide sequence ID" value="NZ_CP013414.1"/>
</dbReference>